<dbReference type="PANTHER" id="PTHR30294:SF29">
    <property type="entry name" value="MULTIDRUG ABC TRANSPORTER PERMEASE YBHS-RELATED"/>
    <property type="match status" value="1"/>
</dbReference>
<dbReference type="GO" id="GO:0140359">
    <property type="term" value="F:ABC-type transporter activity"/>
    <property type="evidence" value="ECO:0007669"/>
    <property type="project" value="InterPro"/>
</dbReference>
<dbReference type="GO" id="GO:0005886">
    <property type="term" value="C:plasma membrane"/>
    <property type="evidence" value="ECO:0007669"/>
    <property type="project" value="UniProtKB-SubCell"/>
</dbReference>
<feature type="transmembrane region" description="Helical" evidence="6">
    <location>
        <begin position="365"/>
        <end position="383"/>
    </location>
</feature>
<evidence type="ECO:0000256" key="3">
    <source>
        <dbReference type="ARBA" id="ARBA00022692"/>
    </source>
</evidence>
<proteinExistence type="predicted"/>
<dbReference type="EMBL" id="CCRF01000087">
    <property type="protein sequence ID" value="CEE02801.1"/>
    <property type="molecule type" value="Genomic_DNA"/>
</dbReference>
<feature type="transmembrane region" description="Helical" evidence="6">
    <location>
        <begin position="238"/>
        <end position="263"/>
    </location>
</feature>
<feature type="transmembrane region" description="Helical" evidence="6">
    <location>
        <begin position="337"/>
        <end position="358"/>
    </location>
</feature>
<dbReference type="Pfam" id="PF12698">
    <property type="entry name" value="ABC2_membrane_3"/>
    <property type="match status" value="1"/>
</dbReference>
<name>A0A090IXH9_9BACI</name>
<feature type="transmembrane region" description="Helical" evidence="6">
    <location>
        <begin position="278"/>
        <end position="300"/>
    </location>
</feature>
<keyword evidence="3 6" id="KW-0812">Transmembrane</keyword>
<sequence length="412" mass="46117">MRNTMKVAKWEVKRNLKNKSFVIGLFLTPILMVVFGFLGNLMGGDTSDNETAKIYVHDELNTFANLEATVEQYKLPFELERTNIQEADVEKKLKNAENTAYFFIDNRAFNEGTLPFYTSEDFPESISSQVQIFTEAVKLVQMQNLGLTEDQLAAVSTPITIQALSVDELGENSEKEQAMDQEQLMQRIVPGVFAGVILLSIIFTGMMIFQSASQEKKDKIAEIILSSVTPGELMQGKIVGYFVLGLVQVLVFFAFGIPFILWAMNDLPLFEYLFVPELLLFLLIAVLGYLLFAAIFVGIGATMSDISTAGNFQGLVIMIPFVSFFFIGPVASDPTSILAQVLSYVPFTSPVILLFRLVMLDQWSWVEISVSLAILIMSVWLFMKLAGKIFKVGILLYGKNATPGEIWKWMRA</sequence>
<protein>
    <recommendedName>
        <fullName evidence="7">ABC-2 type transporter transmembrane domain-containing protein</fullName>
    </recommendedName>
</protein>
<evidence type="ECO:0000313" key="8">
    <source>
        <dbReference type="EMBL" id="CEE02801.1"/>
    </source>
</evidence>
<evidence type="ECO:0000259" key="7">
    <source>
        <dbReference type="Pfam" id="PF12698"/>
    </source>
</evidence>
<feature type="transmembrane region" description="Helical" evidence="6">
    <location>
        <begin position="188"/>
        <end position="209"/>
    </location>
</feature>
<evidence type="ECO:0000256" key="1">
    <source>
        <dbReference type="ARBA" id="ARBA00004651"/>
    </source>
</evidence>
<evidence type="ECO:0000256" key="4">
    <source>
        <dbReference type="ARBA" id="ARBA00022989"/>
    </source>
</evidence>
<keyword evidence="2" id="KW-1003">Cell membrane</keyword>
<evidence type="ECO:0000256" key="2">
    <source>
        <dbReference type="ARBA" id="ARBA00022475"/>
    </source>
</evidence>
<evidence type="ECO:0000313" key="9">
    <source>
        <dbReference type="Proteomes" id="UP000040576"/>
    </source>
</evidence>
<feature type="transmembrane region" description="Helical" evidence="6">
    <location>
        <begin position="21"/>
        <end position="42"/>
    </location>
</feature>
<evidence type="ECO:0000256" key="6">
    <source>
        <dbReference type="SAM" id="Phobius"/>
    </source>
</evidence>
<keyword evidence="9" id="KW-1185">Reference proteome</keyword>
<organism evidence="8 9">
    <name type="scientific">Caldibacillus thermoamylovorans</name>
    <dbReference type="NCBI Taxonomy" id="35841"/>
    <lineage>
        <taxon>Bacteria</taxon>
        <taxon>Bacillati</taxon>
        <taxon>Bacillota</taxon>
        <taxon>Bacilli</taxon>
        <taxon>Bacillales</taxon>
        <taxon>Bacillaceae</taxon>
        <taxon>Caldibacillus</taxon>
    </lineage>
</organism>
<dbReference type="AlphaFoldDB" id="A0A090IXH9"/>
<accession>A0A090IXH9</accession>
<evidence type="ECO:0000256" key="5">
    <source>
        <dbReference type="ARBA" id="ARBA00023136"/>
    </source>
</evidence>
<dbReference type="RefSeq" id="WP_034772658.1">
    <property type="nucleotide sequence ID" value="NZ_CCRF01000087.1"/>
</dbReference>
<dbReference type="Proteomes" id="UP000040576">
    <property type="component" value="Unassembled WGS sequence"/>
</dbReference>
<reference evidence="8 9" key="1">
    <citation type="submission" date="2014-07" db="EMBL/GenBank/DDBJ databases">
        <authorList>
            <person name="Wibberg Daniel"/>
        </authorList>
    </citation>
    <scope>NUCLEOTIDE SEQUENCE [LARGE SCALE GENOMIC DNA]</scope>
</reference>
<feature type="domain" description="ABC-2 type transporter transmembrane" evidence="7">
    <location>
        <begin position="19"/>
        <end position="386"/>
    </location>
</feature>
<dbReference type="PANTHER" id="PTHR30294">
    <property type="entry name" value="MEMBRANE COMPONENT OF ABC TRANSPORTER YHHJ-RELATED"/>
    <property type="match status" value="1"/>
</dbReference>
<dbReference type="InterPro" id="IPR051449">
    <property type="entry name" value="ABC-2_transporter_component"/>
</dbReference>
<gene>
    <name evidence="8" type="ORF">BT1A1_3013</name>
</gene>
<dbReference type="InterPro" id="IPR013525">
    <property type="entry name" value="ABC2_TM"/>
</dbReference>
<comment type="subcellular location">
    <subcellularLocation>
        <location evidence="1">Cell membrane</location>
        <topology evidence="1">Multi-pass membrane protein</topology>
    </subcellularLocation>
</comment>
<keyword evidence="5 6" id="KW-0472">Membrane</keyword>
<keyword evidence="4 6" id="KW-1133">Transmembrane helix</keyword>
<feature type="transmembrane region" description="Helical" evidence="6">
    <location>
        <begin position="312"/>
        <end position="331"/>
    </location>
</feature>